<feature type="transmembrane region" description="Helical" evidence="6">
    <location>
        <begin position="64"/>
        <end position="83"/>
    </location>
</feature>
<feature type="transmembrane region" description="Helical" evidence="6">
    <location>
        <begin position="35"/>
        <end position="52"/>
    </location>
</feature>
<evidence type="ECO:0000256" key="6">
    <source>
        <dbReference type="SAM" id="Phobius"/>
    </source>
</evidence>
<feature type="transmembrane region" description="Helical" evidence="6">
    <location>
        <begin position="7"/>
        <end position="23"/>
    </location>
</feature>
<feature type="transmembrane region" description="Helical" evidence="6">
    <location>
        <begin position="89"/>
        <end position="107"/>
    </location>
</feature>
<keyword evidence="4 6" id="KW-1133">Transmembrane helix</keyword>
<protein>
    <recommendedName>
        <fullName evidence="7">EamA domain-containing protein</fullName>
    </recommendedName>
</protein>
<feature type="domain" description="EamA" evidence="7">
    <location>
        <begin position="3"/>
        <end position="77"/>
    </location>
</feature>
<evidence type="ECO:0000313" key="8">
    <source>
        <dbReference type="EMBL" id="BDZ44530.1"/>
    </source>
</evidence>
<evidence type="ECO:0000256" key="2">
    <source>
        <dbReference type="ARBA" id="ARBA00007362"/>
    </source>
</evidence>
<feature type="transmembrane region" description="Helical" evidence="6">
    <location>
        <begin position="206"/>
        <end position="223"/>
    </location>
</feature>
<keyword evidence="9" id="KW-1185">Reference proteome</keyword>
<keyword evidence="3 6" id="KW-0812">Transmembrane</keyword>
<sequence>MLRRWKPLLAYTVVEIVLPWFFLSSAETRLPSSTAGLLLAAVPLVGVAVAFLSGRPERFSLPNWIGVLLGMLGVAALVGLDVAGSDLVGVAEIAVVVVGYAIGPVILVRWMSDLPGTGVVAVSLLLSALIYVPVVALTGGWPAEPPSAAAIASVVTLAVVCSAAAFLIMFALIAEIGPVRTTTITYVNPAVAIIAGAVVLGERVTIWTIIGFALVLAGSFFVTRRRRDPLPTTEPAAVETATG</sequence>
<feature type="transmembrane region" description="Helical" evidence="6">
    <location>
        <begin position="147"/>
        <end position="172"/>
    </location>
</feature>
<dbReference type="Pfam" id="PF00892">
    <property type="entry name" value="EamA"/>
    <property type="match status" value="2"/>
</dbReference>
<reference evidence="9" key="1">
    <citation type="journal article" date="2019" name="Int. J. Syst. Evol. Microbiol.">
        <title>The Global Catalogue of Microorganisms (GCM) 10K type strain sequencing project: providing services to taxonomists for standard genome sequencing and annotation.</title>
        <authorList>
            <consortium name="The Broad Institute Genomics Platform"/>
            <consortium name="The Broad Institute Genome Sequencing Center for Infectious Disease"/>
            <person name="Wu L."/>
            <person name="Ma J."/>
        </authorList>
    </citation>
    <scope>NUCLEOTIDE SEQUENCE [LARGE SCALE GENOMIC DNA]</scope>
    <source>
        <strain evidence="9">NBRC 108725</strain>
    </source>
</reference>
<dbReference type="EMBL" id="AP027731">
    <property type="protein sequence ID" value="BDZ44530.1"/>
    <property type="molecule type" value="Genomic_DNA"/>
</dbReference>
<dbReference type="PANTHER" id="PTHR32322:SF2">
    <property type="entry name" value="EAMA DOMAIN-CONTAINING PROTEIN"/>
    <property type="match status" value="1"/>
</dbReference>
<dbReference type="SUPFAM" id="SSF103481">
    <property type="entry name" value="Multidrug resistance efflux transporter EmrE"/>
    <property type="match status" value="2"/>
</dbReference>
<proteinExistence type="inferred from homology"/>
<dbReference type="InterPro" id="IPR000620">
    <property type="entry name" value="EamA_dom"/>
</dbReference>
<keyword evidence="5 6" id="KW-0472">Membrane</keyword>
<feature type="transmembrane region" description="Helical" evidence="6">
    <location>
        <begin position="119"/>
        <end position="141"/>
    </location>
</feature>
<evidence type="ECO:0000259" key="7">
    <source>
        <dbReference type="Pfam" id="PF00892"/>
    </source>
</evidence>
<evidence type="ECO:0000256" key="5">
    <source>
        <dbReference type="ARBA" id="ARBA00023136"/>
    </source>
</evidence>
<comment type="subcellular location">
    <subcellularLocation>
        <location evidence="1">Membrane</location>
        <topology evidence="1">Multi-pass membrane protein</topology>
    </subcellularLocation>
</comment>
<evidence type="ECO:0000313" key="9">
    <source>
        <dbReference type="Proteomes" id="UP001321498"/>
    </source>
</evidence>
<accession>A0ABM8G8K7</accession>
<comment type="similarity">
    <text evidence="2">Belongs to the EamA transporter family.</text>
</comment>
<evidence type="ECO:0000256" key="4">
    <source>
        <dbReference type="ARBA" id="ARBA00022989"/>
    </source>
</evidence>
<name>A0ABM8G8K7_9MICO</name>
<feature type="transmembrane region" description="Helical" evidence="6">
    <location>
        <begin position="184"/>
        <end position="200"/>
    </location>
</feature>
<dbReference type="PANTHER" id="PTHR32322">
    <property type="entry name" value="INNER MEMBRANE TRANSPORTER"/>
    <property type="match status" value="1"/>
</dbReference>
<evidence type="ECO:0000256" key="1">
    <source>
        <dbReference type="ARBA" id="ARBA00004141"/>
    </source>
</evidence>
<gene>
    <name evidence="8" type="ORF">GCM10025866_04390</name>
</gene>
<organism evidence="8 9">
    <name type="scientific">Naasia aerilata</name>
    <dbReference type="NCBI Taxonomy" id="1162966"/>
    <lineage>
        <taxon>Bacteria</taxon>
        <taxon>Bacillati</taxon>
        <taxon>Actinomycetota</taxon>
        <taxon>Actinomycetes</taxon>
        <taxon>Micrococcales</taxon>
        <taxon>Microbacteriaceae</taxon>
        <taxon>Naasia</taxon>
    </lineage>
</organism>
<dbReference type="Proteomes" id="UP001321498">
    <property type="component" value="Chromosome"/>
</dbReference>
<dbReference type="RefSeq" id="WP_286277987.1">
    <property type="nucleotide sequence ID" value="NZ_AP027731.1"/>
</dbReference>
<dbReference type="InterPro" id="IPR037185">
    <property type="entry name" value="EmrE-like"/>
</dbReference>
<feature type="domain" description="EamA" evidence="7">
    <location>
        <begin position="93"/>
        <end position="223"/>
    </location>
</feature>
<dbReference type="InterPro" id="IPR050638">
    <property type="entry name" value="AA-Vitamin_Transporters"/>
</dbReference>
<evidence type="ECO:0000256" key="3">
    <source>
        <dbReference type="ARBA" id="ARBA00022692"/>
    </source>
</evidence>